<dbReference type="EMBL" id="JAKGAS010000003">
    <property type="protein sequence ID" value="MCF2947756.1"/>
    <property type="molecule type" value="Genomic_DNA"/>
</dbReference>
<evidence type="ECO:0000256" key="2">
    <source>
        <dbReference type="ARBA" id="ARBA00023180"/>
    </source>
</evidence>
<keyword evidence="2" id="KW-0325">Glycoprotein</keyword>
<name>A0ABS9D7W2_9ALTE</name>
<dbReference type="InterPro" id="IPR000863">
    <property type="entry name" value="Sulfotransferase_dom"/>
</dbReference>
<gene>
    <name evidence="4" type="ORF">L0668_06540</name>
</gene>
<protein>
    <submittedName>
        <fullName evidence="4">Sulfotransferase domain-containing protein</fullName>
    </submittedName>
</protein>
<dbReference type="PANTHER" id="PTHR10605">
    <property type="entry name" value="HEPARAN SULFATE SULFOTRANSFERASE"/>
    <property type="match status" value="1"/>
</dbReference>
<evidence type="ECO:0000313" key="4">
    <source>
        <dbReference type="EMBL" id="MCF2947756.1"/>
    </source>
</evidence>
<sequence>MNENISPPFFVGIGAQRAGTSWLYSCLKEHPEIFMPRKEMHFFDNNYTKGVEWYCNQFSNGSEKHRTGEFTPDYMSNFQALERIANLSKQIKLIVILREPIERAYSATQLYKSHGQFRDIGFNDLLAKEPSFLKKSLYSKQIKDVYSLFPKENVLVCLFDDIEKDANSFYQDVCRFLSIDGTFKPSIINTKKNISSMSTMQSVINLPKLQKKLLTTKAAPLVRYIKTTSLYMFAKKKLLNWSDTRNNSNYHAEISKDTRKIVVEDIKKLELETGLDLSNWLKIYS</sequence>
<feature type="domain" description="Sulfotransferase" evidence="3">
    <location>
        <begin position="13"/>
        <end position="185"/>
    </location>
</feature>
<organism evidence="4 5">
    <name type="scientific">Paraglaciecola algarum</name>
    <dbReference type="NCBI Taxonomy" id="3050085"/>
    <lineage>
        <taxon>Bacteria</taxon>
        <taxon>Pseudomonadati</taxon>
        <taxon>Pseudomonadota</taxon>
        <taxon>Gammaproteobacteria</taxon>
        <taxon>Alteromonadales</taxon>
        <taxon>Alteromonadaceae</taxon>
        <taxon>Paraglaciecola</taxon>
    </lineage>
</organism>
<dbReference type="Proteomes" id="UP001521137">
    <property type="component" value="Unassembled WGS sequence"/>
</dbReference>
<keyword evidence="5" id="KW-1185">Reference proteome</keyword>
<reference evidence="4 5" key="1">
    <citation type="submission" date="2022-01" db="EMBL/GenBank/DDBJ databases">
        <title>Paraglaciecola sp. G1-23.</title>
        <authorList>
            <person name="Jin M.S."/>
            <person name="Han D.M."/>
            <person name="Kim H.M."/>
            <person name="Jeon C.O."/>
        </authorList>
    </citation>
    <scope>NUCLEOTIDE SEQUENCE [LARGE SCALE GENOMIC DNA]</scope>
    <source>
        <strain evidence="4 5">G1-23</strain>
    </source>
</reference>
<dbReference type="Gene3D" id="3.40.50.300">
    <property type="entry name" value="P-loop containing nucleotide triphosphate hydrolases"/>
    <property type="match status" value="1"/>
</dbReference>
<dbReference type="PANTHER" id="PTHR10605:SF56">
    <property type="entry name" value="BIFUNCTIONAL HEPARAN SULFATE N-DEACETYLASE_N-SULFOTRANSFERASE"/>
    <property type="match status" value="1"/>
</dbReference>
<evidence type="ECO:0000256" key="1">
    <source>
        <dbReference type="ARBA" id="ARBA00022679"/>
    </source>
</evidence>
<evidence type="ECO:0000259" key="3">
    <source>
        <dbReference type="Pfam" id="PF00685"/>
    </source>
</evidence>
<dbReference type="InterPro" id="IPR027417">
    <property type="entry name" value="P-loop_NTPase"/>
</dbReference>
<dbReference type="InterPro" id="IPR037359">
    <property type="entry name" value="NST/OST"/>
</dbReference>
<comment type="caution">
    <text evidence="4">The sequence shown here is derived from an EMBL/GenBank/DDBJ whole genome shotgun (WGS) entry which is preliminary data.</text>
</comment>
<dbReference type="Pfam" id="PF00685">
    <property type="entry name" value="Sulfotransfer_1"/>
    <property type="match status" value="1"/>
</dbReference>
<accession>A0ABS9D7W2</accession>
<dbReference type="SUPFAM" id="SSF52540">
    <property type="entry name" value="P-loop containing nucleoside triphosphate hydrolases"/>
    <property type="match status" value="1"/>
</dbReference>
<evidence type="ECO:0000313" key="5">
    <source>
        <dbReference type="Proteomes" id="UP001521137"/>
    </source>
</evidence>
<keyword evidence="1" id="KW-0808">Transferase</keyword>
<dbReference type="RefSeq" id="WP_235311291.1">
    <property type="nucleotide sequence ID" value="NZ_JAKGAS010000003.1"/>
</dbReference>
<proteinExistence type="predicted"/>